<dbReference type="NCBIfam" id="TIGR03511">
    <property type="entry name" value="GldH_lipo"/>
    <property type="match status" value="1"/>
</dbReference>
<evidence type="ECO:0000313" key="2">
    <source>
        <dbReference type="EMBL" id="KAB5279733.1"/>
    </source>
</evidence>
<accession>A0A414KU13</accession>
<dbReference type="Proteomes" id="UP000440773">
    <property type="component" value="Unassembled WGS sequence"/>
</dbReference>
<dbReference type="Pfam" id="PF14109">
    <property type="entry name" value="GldH_lipo"/>
    <property type="match status" value="1"/>
</dbReference>
<keyword evidence="2" id="KW-0449">Lipoprotein</keyword>
<feature type="chain" id="PRO_5030091694" evidence="1">
    <location>
        <begin position="27"/>
        <end position="161"/>
    </location>
</feature>
<dbReference type="RefSeq" id="WP_117985680.1">
    <property type="nucleotide sequence ID" value="NZ_QRWN01000023.1"/>
</dbReference>
<evidence type="ECO:0000313" key="3">
    <source>
        <dbReference type="Proteomes" id="UP000440773"/>
    </source>
</evidence>
<proteinExistence type="predicted"/>
<gene>
    <name evidence="2" type="primary">gldH</name>
    <name evidence="2" type="ORF">F9962_14890</name>
</gene>
<dbReference type="InterPro" id="IPR020018">
    <property type="entry name" value="Motility-assoc_lipoprot_GldH"/>
</dbReference>
<dbReference type="PROSITE" id="PS51257">
    <property type="entry name" value="PROKAR_LIPOPROTEIN"/>
    <property type="match status" value="1"/>
</dbReference>
<dbReference type="EMBL" id="WCLP01000045">
    <property type="protein sequence ID" value="KAB5279733.1"/>
    <property type="molecule type" value="Genomic_DNA"/>
</dbReference>
<comment type="caution">
    <text evidence="2">The sequence shown here is derived from an EMBL/GenBank/DDBJ whole genome shotgun (WGS) entry which is preliminary data.</text>
</comment>
<organism evidence="2 3">
    <name type="scientific">Bacteroides stercoris</name>
    <dbReference type="NCBI Taxonomy" id="46506"/>
    <lineage>
        <taxon>Bacteria</taxon>
        <taxon>Pseudomonadati</taxon>
        <taxon>Bacteroidota</taxon>
        <taxon>Bacteroidia</taxon>
        <taxon>Bacteroidales</taxon>
        <taxon>Bacteroidaceae</taxon>
        <taxon>Bacteroides</taxon>
    </lineage>
</organism>
<feature type="signal peptide" evidence="1">
    <location>
        <begin position="1"/>
        <end position="26"/>
    </location>
</feature>
<protein>
    <submittedName>
        <fullName evidence="2">Gliding motility lipoprotein GldH</fullName>
    </submittedName>
</protein>
<name>A0A414KU13_BACSE</name>
<keyword evidence="1" id="KW-0732">Signal</keyword>
<reference evidence="2 3" key="1">
    <citation type="journal article" date="2019" name="Nat. Med.">
        <title>A library of human gut bacterial isolates paired with longitudinal multiomics data enables mechanistic microbiome research.</title>
        <authorList>
            <person name="Poyet M."/>
            <person name="Groussin M."/>
            <person name="Gibbons S.M."/>
            <person name="Avila-Pacheco J."/>
            <person name="Jiang X."/>
            <person name="Kearney S.M."/>
            <person name="Perrotta A.R."/>
            <person name="Berdy B."/>
            <person name="Zhao S."/>
            <person name="Lieberman T.D."/>
            <person name="Swanson P.K."/>
            <person name="Smith M."/>
            <person name="Roesemann S."/>
            <person name="Alexander J.E."/>
            <person name="Rich S.A."/>
            <person name="Livny J."/>
            <person name="Vlamakis H."/>
            <person name="Clish C."/>
            <person name="Bullock K."/>
            <person name="Deik A."/>
            <person name="Scott J."/>
            <person name="Pierce K.A."/>
            <person name="Xavier R.J."/>
            <person name="Alm E.J."/>
        </authorList>
    </citation>
    <scope>NUCLEOTIDE SEQUENCE [LARGE SCALE GENOMIC DNA]</scope>
    <source>
        <strain evidence="2 3">BIOML-A17</strain>
    </source>
</reference>
<dbReference type="AlphaFoldDB" id="A0A414KU13"/>
<sequence>MTSLLKNKTKTLRYIILLFIVSALGACDKQTVYHAFQSIPQEGWKRQDTLLFNVAVPDSQTYYNLTVETRNRSTYPYQNINLSICYDSPELKKLQTDTLAAVLADKEGIWKGDGWGGLYQSAFPAGSIKIGKPGDYLFKVAYTLPDSILPGINDVGIKLQR</sequence>
<evidence type="ECO:0000256" key="1">
    <source>
        <dbReference type="SAM" id="SignalP"/>
    </source>
</evidence>